<dbReference type="RefSeq" id="WP_166987509.1">
    <property type="nucleotide sequence ID" value="NZ_CP061169.1"/>
</dbReference>
<gene>
    <name evidence="3" type="ORF">HCR76_15035</name>
</gene>
<reference evidence="3 4" key="1">
    <citation type="submission" date="2020-12" db="EMBL/GenBank/DDBJ databases">
        <title>Microbacterium sp. HY060.</title>
        <authorList>
            <person name="Zhou J."/>
        </authorList>
    </citation>
    <scope>NUCLEOTIDE SEQUENCE [LARGE SCALE GENOMIC DNA]</scope>
    <source>
        <strain evidence="3 4">HY60</strain>
    </source>
</reference>
<dbReference type="InterPro" id="IPR000914">
    <property type="entry name" value="SBP_5_dom"/>
</dbReference>
<protein>
    <submittedName>
        <fullName evidence="3">ABC transporter substrate-binding protein</fullName>
    </submittedName>
</protein>
<evidence type="ECO:0000313" key="4">
    <source>
        <dbReference type="Proteomes" id="UP000662814"/>
    </source>
</evidence>
<dbReference type="SUPFAM" id="SSF53850">
    <property type="entry name" value="Periplasmic binding protein-like II"/>
    <property type="match status" value="1"/>
</dbReference>
<dbReference type="InterPro" id="IPR030678">
    <property type="entry name" value="Peptide/Ni-bd"/>
</dbReference>
<keyword evidence="1" id="KW-0732">Signal</keyword>
<dbReference type="PIRSF" id="PIRSF002741">
    <property type="entry name" value="MppA"/>
    <property type="match status" value="1"/>
</dbReference>
<dbReference type="PANTHER" id="PTHR30290">
    <property type="entry name" value="PERIPLASMIC BINDING COMPONENT OF ABC TRANSPORTER"/>
    <property type="match status" value="1"/>
</dbReference>
<dbReference type="Pfam" id="PF00496">
    <property type="entry name" value="SBP_bac_5"/>
    <property type="match status" value="1"/>
</dbReference>
<accession>A0ABX6YIA5</accession>
<feature type="domain" description="Solute-binding protein family 5" evidence="2">
    <location>
        <begin position="58"/>
        <end position="407"/>
    </location>
</feature>
<dbReference type="PANTHER" id="PTHR30290:SF38">
    <property type="entry name" value="D,D-DIPEPTIDE-BINDING PERIPLASMIC PROTEIN DDPA-RELATED"/>
    <property type="match status" value="1"/>
</dbReference>
<organism evidence="3 4">
    <name type="scientific">Paramicrobacterium chengjingii</name>
    <dbReference type="NCBI Taxonomy" id="2769067"/>
    <lineage>
        <taxon>Bacteria</taxon>
        <taxon>Bacillati</taxon>
        <taxon>Actinomycetota</taxon>
        <taxon>Actinomycetes</taxon>
        <taxon>Micrococcales</taxon>
        <taxon>Microbacteriaceae</taxon>
        <taxon>Paramicrobacterium</taxon>
    </lineage>
</organism>
<evidence type="ECO:0000313" key="3">
    <source>
        <dbReference type="EMBL" id="QPZ38085.1"/>
    </source>
</evidence>
<name>A0ABX6YIA5_9MICO</name>
<dbReference type="CDD" id="cd00995">
    <property type="entry name" value="PBP2_NikA_DppA_OppA_like"/>
    <property type="match status" value="1"/>
</dbReference>
<dbReference type="Gene3D" id="3.40.190.10">
    <property type="entry name" value="Periplasmic binding protein-like II"/>
    <property type="match status" value="1"/>
</dbReference>
<dbReference type="InterPro" id="IPR039424">
    <property type="entry name" value="SBP_5"/>
</dbReference>
<dbReference type="Proteomes" id="UP000662814">
    <property type="component" value="Chromosome"/>
</dbReference>
<proteinExistence type="predicted"/>
<dbReference type="EMBL" id="CP061169">
    <property type="protein sequence ID" value="QPZ38085.1"/>
    <property type="molecule type" value="Genomic_DNA"/>
</dbReference>
<dbReference type="Gene3D" id="3.10.105.10">
    <property type="entry name" value="Dipeptide-binding Protein, Domain 3"/>
    <property type="match status" value="1"/>
</dbReference>
<evidence type="ECO:0000259" key="2">
    <source>
        <dbReference type="Pfam" id="PF00496"/>
    </source>
</evidence>
<evidence type="ECO:0000256" key="1">
    <source>
        <dbReference type="ARBA" id="ARBA00022729"/>
    </source>
</evidence>
<sequence>MGNAVNAGGDGASGGSAVLAMPSEPSNVDPIMTRSLSAWNIYYAVFDGLTRLEGDGSISPGLAESWTSNDTQDVWEFTIRDGVAFHDGTALEISDIVYTYEKILATDTSTNKVAIAMVDSVEAEGDNVVRFTLKNPFAAWLSQVATIGIVPEKSYEEKGDQFAEDPIGTGPFKFESWNHGVDYTVERYDDYWGEPAQLDKVTFKFVGAADARTTGVESGTLDTALIPASQVPVVESSNSATVIDAVSNKVALLGVNTTAGALQNLKLRQALPIAINREQIITELLDGYGTQTGQPVAKGVTGYIEDYPVPTYDRGAAKKLIEESGYDGEQISFQYASSGGDPTDPLVAQAIASDLEAVGLNIKLVGAEQESQSLTIANHQVAGLYLNFWSPSSMDGDVVVSQLLAGGPEDYARSPVTAKLYLDQQAASGDERIAVYQKIWEWNTENVSNISLWQIKNAFASSKSLKWTPPVDGIYRAYDYSQTNR</sequence>
<keyword evidence="4" id="KW-1185">Reference proteome</keyword>